<evidence type="ECO:0000313" key="4">
    <source>
        <dbReference type="EMBL" id="SLN64609.1"/>
    </source>
</evidence>
<dbReference type="Proteomes" id="UP000193570">
    <property type="component" value="Unassembled WGS sequence"/>
</dbReference>
<dbReference type="Pfam" id="PF00596">
    <property type="entry name" value="Aldolase_II"/>
    <property type="match status" value="1"/>
</dbReference>
<keyword evidence="2 4" id="KW-0456">Lyase</keyword>
<dbReference type="InterPro" id="IPR001303">
    <property type="entry name" value="Aldolase_II/adducin_N"/>
</dbReference>
<proteinExistence type="predicted"/>
<dbReference type="InterPro" id="IPR050197">
    <property type="entry name" value="Aldolase_class_II_sugar_metab"/>
</dbReference>
<evidence type="ECO:0000259" key="3">
    <source>
        <dbReference type="SMART" id="SM01007"/>
    </source>
</evidence>
<reference evidence="4 5" key="1">
    <citation type="submission" date="2017-03" db="EMBL/GenBank/DDBJ databases">
        <authorList>
            <person name="Afonso C.L."/>
            <person name="Miller P.J."/>
            <person name="Scott M.A."/>
            <person name="Spackman E."/>
            <person name="Goraichik I."/>
            <person name="Dimitrov K.M."/>
            <person name="Suarez D.L."/>
            <person name="Swayne D.E."/>
        </authorList>
    </citation>
    <scope>NUCLEOTIDE SEQUENCE [LARGE SCALE GENOMIC DNA]</scope>
    <source>
        <strain evidence="4 5">CECT 8625</strain>
    </source>
</reference>
<dbReference type="OrthoDB" id="5500703at2"/>
<dbReference type="EMBL" id="FWFK01000006">
    <property type="protein sequence ID" value="SLN64609.1"/>
    <property type="molecule type" value="Genomic_DNA"/>
</dbReference>
<accession>A0A1X6ZXZ9</accession>
<dbReference type="PANTHER" id="PTHR22789:SF0">
    <property type="entry name" value="3-OXO-TETRONATE 4-PHOSPHATE DECARBOXYLASE-RELATED"/>
    <property type="match status" value="1"/>
</dbReference>
<dbReference type="Gene3D" id="3.40.225.10">
    <property type="entry name" value="Class II aldolase/adducin N-terminal domain"/>
    <property type="match status" value="1"/>
</dbReference>
<name>A0A1X6ZXZ9_9RHOB</name>
<dbReference type="RefSeq" id="WP_085792971.1">
    <property type="nucleotide sequence ID" value="NZ_FWFK01000006.1"/>
</dbReference>
<evidence type="ECO:0000256" key="2">
    <source>
        <dbReference type="ARBA" id="ARBA00023239"/>
    </source>
</evidence>
<keyword evidence="1" id="KW-0479">Metal-binding</keyword>
<dbReference type="SMART" id="SM01007">
    <property type="entry name" value="Aldolase_II"/>
    <property type="match status" value="1"/>
</dbReference>
<protein>
    <submittedName>
        <fullName evidence="4">L-fuculose phosphate aldolase</fullName>
        <ecNumber evidence="4">4.1.2.17</ecNumber>
    </submittedName>
</protein>
<dbReference type="EC" id="4.1.2.17" evidence="4"/>
<dbReference type="GO" id="GO:0046872">
    <property type="term" value="F:metal ion binding"/>
    <property type="evidence" value="ECO:0007669"/>
    <property type="project" value="UniProtKB-KW"/>
</dbReference>
<dbReference type="InterPro" id="IPR036409">
    <property type="entry name" value="Aldolase_II/adducin_N_sf"/>
</dbReference>
<dbReference type="AlphaFoldDB" id="A0A1X6ZXZ9"/>
<dbReference type="GO" id="GO:0008738">
    <property type="term" value="F:L-fuculose-phosphate aldolase activity"/>
    <property type="evidence" value="ECO:0007669"/>
    <property type="project" value="UniProtKB-EC"/>
</dbReference>
<organism evidence="4 5">
    <name type="scientific">Roseivivax jejudonensis</name>
    <dbReference type="NCBI Taxonomy" id="1529041"/>
    <lineage>
        <taxon>Bacteria</taxon>
        <taxon>Pseudomonadati</taxon>
        <taxon>Pseudomonadota</taxon>
        <taxon>Alphaproteobacteria</taxon>
        <taxon>Rhodobacterales</taxon>
        <taxon>Roseobacteraceae</taxon>
        <taxon>Roseivivax</taxon>
    </lineage>
</organism>
<dbReference type="SUPFAM" id="SSF53639">
    <property type="entry name" value="AraD/HMP-PK domain-like"/>
    <property type="match status" value="1"/>
</dbReference>
<evidence type="ECO:0000313" key="5">
    <source>
        <dbReference type="Proteomes" id="UP000193570"/>
    </source>
</evidence>
<dbReference type="GO" id="GO:0005829">
    <property type="term" value="C:cytosol"/>
    <property type="evidence" value="ECO:0007669"/>
    <property type="project" value="TreeGrafter"/>
</dbReference>
<evidence type="ECO:0000256" key="1">
    <source>
        <dbReference type="ARBA" id="ARBA00022723"/>
    </source>
</evidence>
<dbReference type="GO" id="GO:0019323">
    <property type="term" value="P:pentose catabolic process"/>
    <property type="evidence" value="ECO:0007669"/>
    <property type="project" value="TreeGrafter"/>
</dbReference>
<keyword evidence="5" id="KW-1185">Reference proteome</keyword>
<sequence length="222" mass="24518">MSDKDDLALCLRMLEHQGIIDFNGHASIRCDAGMLINVGSSQRSRLTAEDICTIDLDGTLIEGRGKPPLEFHLHAGIYRDRPDVQAVVHAHPQWSTYLTMTGHGYRPVFAQGTLLHPVDTLDTPDSINSPEMSARLNAVLRDRPAALMKSHGAVAVGADIVEAFVLITYLEENARRQYMAQQIGTPYVFTDAEIAAAQAKLRNPGLFRRTWDHFAAKLEDAA</sequence>
<gene>
    <name evidence="4" type="primary">fucA</name>
    <name evidence="4" type="ORF">ROJ8625_03285</name>
</gene>
<dbReference type="PANTHER" id="PTHR22789">
    <property type="entry name" value="FUCULOSE PHOSPHATE ALDOLASE"/>
    <property type="match status" value="1"/>
</dbReference>
<feature type="domain" description="Class II aldolase/adducin N-terminal" evidence="3">
    <location>
        <begin position="5"/>
        <end position="178"/>
    </location>
</feature>